<dbReference type="PANTHER" id="PTHR23406">
    <property type="entry name" value="MALIC ENZYME-RELATED"/>
    <property type="match status" value="1"/>
</dbReference>
<dbReference type="InterPro" id="IPR046346">
    <property type="entry name" value="Aminoacid_DH-like_N_sf"/>
</dbReference>
<accession>A0A558HGS4</accession>
<dbReference type="PROSITE" id="PS00331">
    <property type="entry name" value="MALIC_ENZYMES"/>
    <property type="match status" value="1"/>
</dbReference>
<evidence type="ECO:0000256" key="4">
    <source>
        <dbReference type="ARBA" id="ARBA00022723"/>
    </source>
</evidence>
<gene>
    <name evidence="15" type="ORF">FQP86_14105</name>
</gene>
<reference evidence="15 16" key="1">
    <citation type="submission" date="2019-07" db="EMBL/GenBank/DDBJ databases">
        <title>Diversity of Bacteria from Kongsfjorden, Arctic.</title>
        <authorList>
            <person name="Yu Y."/>
        </authorList>
    </citation>
    <scope>NUCLEOTIDE SEQUENCE [LARGE SCALE GENOMIC DNA]</scope>
    <source>
        <strain evidence="15 16">SM1923</strain>
    </source>
</reference>
<evidence type="ECO:0000259" key="13">
    <source>
        <dbReference type="SMART" id="SM00919"/>
    </source>
</evidence>
<comment type="similarity">
    <text evidence="2 12">Belongs to the malic enzymes family.</text>
</comment>
<evidence type="ECO:0000256" key="10">
    <source>
        <dbReference type="PIRSR" id="PIRSR000106-2"/>
    </source>
</evidence>
<feature type="active site" description="Proton acceptor" evidence="9">
    <location>
        <position position="173"/>
    </location>
</feature>
<dbReference type="SMART" id="SM01274">
    <property type="entry name" value="malic"/>
    <property type="match status" value="1"/>
</dbReference>
<evidence type="ECO:0000313" key="15">
    <source>
        <dbReference type="EMBL" id="TVU68329.1"/>
    </source>
</evidence>
<dbReference type="InterPro" id="IPR001891">
    <property type="entry name" value="Malic_OxRdtase"/>
</dbReference>
<sequence length="559" mass="61478">MTDTSKRSLYIPYAGPSLLEMPLLNKGSAFSLEERVSFNLMGLLPQNVESIEEQVARVYSQYQQCTNDLDKHILLRSVQDDNETLFFRVIEEHLEEMMPIIYTPTVGQACEEFSNIYRNHRGLFISYPDREHMDDILRSATKDNVKVIVVTDGERILGLGDQGIGGMGIPIGKLSLYTACGGISPAYTLPISLDLGTNNQKLLDDPRYMGWRHERVTGDDYNAFVADFITAVKRRWPKALIQFEDFAQANAMPLLERYRDEVCCFNDDIQGTASVVVATLMAACKAKGEKLSDQRVTFLGAGSAGCGIAEMIVVAMVKEGMDEREARKRVYMVDRFGLLTSDMEGLYDFQNRLAHDAASVTELGDRGLLDVVKGAHPTILIGVSGQRGLFSEEVIRAMHAGCESPLVMPLSNPTSRVEVTPAEVIEWTDGKALVATGSPFAPVEHNGHIHAIAQCNNAYIFPGIGLGVLAANASRITDNMLMAAANALANNAPIVVKGEGALLPSLGDIQSISRQIAFDVARQAQTDGVALASSEEVVLANIEKNFWQPRYRSYRRKAF</sequence>
<feature type="binding site" evidence="11">
    <location>
        <position position="268"/>
    </location>
    <ligand>
        <name>a divalent metal cation</name>
        <dbReference type="ChEBI" id="CHEBI:60240"/>
    </ligand>
</feature>
<dbReference type="Gene3D" id="3.40.50.720">
    <property type="entry name" value="NAD(P)-binding Rossmann-like Domain"/>
    <property type="match status" value="1"/>
</dbReference>
<proteinExistence type="inferred from homology"/>
<comment type="cofactor">
    <cofactor evidence="1">
        <name>Mn(2+)</name>
        <dbReference type="ChEBI" id="CHEBI:29035"/>
    </cofactor>
</comment>
<dbReference type="SUPFAM" id="SSF53223">
    <property type="entry name" value="Aminoacid dehydrogenase-like, N-terminal domain"/>
    <property type="match status" value="1"/>
</dbReference>
<evidence type="ECO:0000313" key="16">
    <source>
        <dbReference type="Proteomes" id="UP000319941"/>
    </source>
</evidence>
<evidence type="ECO:0000256" key="6">
    <source>
        <dbReference type="ARBA" id="ARBA00023027"/>
    </source>
</evidence>
<evidence type="ECO:0000259" key="14">
    <source>
        <dbReference type="SMART" id="SM01274"/>
    </source>
</evidence>
<dbReference type="Gene3D" id="3.40.50.10380">
    <property type="entry name" value="Malic enzyme, N-terminal domain"/>
    <property type="match status" value="1"/>
</dbReference>
<evidence type="ECO:0000256" key="3">
    <source>
        <dbReference type="ARBA" id="ARBA00013003"/>
    </source>
</evidence>
<dbReference type="PRINTS" id="PR00072">
    <property type="entry name" value="MALOXRDTASE"/>
</dbReference>
<dbReference type="GO" id="GO:0051287">
    <property type="term" value="F:NAD binding"/>
    <property type="evidence" value="ECO:0007669"/>
    <property type="project" value="InterPro"/>
</dbReference>
<dbReference type="GO" id="GO:0046872">
    <property type="term" value="F:metal ion binding"/>
    <property type="evidence" value="ECO:0007669"/>
    <property type="project" value="UniProtKB-KW"/>
</dbReference>
<feature type="binding site" evidence="11">
    <location>
        <position position="245"/>
    </location>
    <ligand>
        <name>a divalent metal cation</name>
        <dbReference type="ChEBI" id="CHEBI:60240"/>
    </ligand>
</feature>
<evidence type="ECO:0000256" key="7">
    <source>
        <dbReference type="ARBA" id="ARBA00050168"/>
    </source>
</evidence>
<evidence type="ECO:0000256" key="8">
    <source>
        <dbReference type="ARBA" id="ARBA00052591"/>
    </source>
</evidence>
<dbReference type="GO" id="GO:0006108">
    <property type="term" value="P:malate metabolic process"/>
    <property type="evidence" value="ECO:0007669"/>
    <property type="project" value="TreeGrafter"/>
</dbReference>
<dbReference type="CDD" id="cd05312">
    <property type="entry name" value="NAD_bind_1_malic_enz"/>
    <property type="match status" value="1"/>
</dbReference>
<dbReference type="RefSeq" id="WP_144727912.1">
    <property type="nucleotide sequence ID" value="NZ_CAWOWR010000002.1"/>
</dbReference>
<feature type="domain" description="Malic enzyme NAD-binding" evidence="13">
    <location>
        <begin position="269"/>
        <end position="525"/>
    </location>
</feature>
<evidence type="ECO:0000256" key="1">
    <source>
        <dbReference type="ARBA" id="ARBA00001936"/>
    </source>
</evidence>
<dbReference type="OrthoDB" id="9805787at2"/>
<dbReference type="AlphaFoldDB" id="A0A558HGS4"/>
<comment type="cofactor">
    <cofactor evidence="11">
        <name>Mg(2+)</name>
        <dbReference type="ChEBI" id="CHEBI:18420"/>
    </cofactor>
    <cofactor evidence="11">
        <name>Mn(2+)</name>
        <dbReference type="ChEBI" id="CHEBI:29035"/>
    </cofactor>
    <text evidence="11">Divalent metal cations. Prefers magnesium or manganese.</text>
</comment>
<feature type="active site" description="Proton donor" evidence="9">
    <location>
        <position position="102"/>
    </location>
</feature>
<dbReference type="PANTHER" id="PTHR23406:SF34">
    <property type="entry name" value="NAD-DEPENDENT MALIC ENZYME, MITOCHONDRIAL"/>
    <property type="match status" value="1"/>
</dbReference>
<feature type="domain" description="Malic enzyme N-terminal" evidence="14">
    <location>
        <begin position="79"/>
        <end position="259"/>
    </location>
</feature>
<dbReference type="Pfam" id="PF03949">
    <property type="entry name" value="Malic_M"/>
    <property type="match status" value="1"/>
</dbReference>
<dbReference type="SUPFAM" id="SSF51735">
    <property type="entry name" value="NAD(P)-binding Rossmann-fold domains"/>
    <property type="match status" value="1"/>
</dbReference>
<feature type="binding site" evidence="10">
    <location>
        <position position="412"/>
    </location>
    <ligand>
        <name>(S)-malate</name>
        <dbReference type="ChEBI" id="CHEBI:15589"/>
    </ligand>
</feature>
<comment type="catalytic activity">
    <reaction evidence="7">
        <text>oxaloacetate + H(+) = pyruvate + CO2</text>
        <dbReference type="Rhea" id="RHEA:15641"/>
        <dbReference type="ChEBI" id="CHEBI:15361"/>
        <dbReference type="ChEBI" id="CHEBI:15378"/>
        <dbReference type="ChEBI" id="CHEBI:16452"/>
        <dbReference type="ChEBI" id="CHEBI:16526"/>
        <dbReference type="EC" id="1.1.1.38"/>
    </reaction>
</comment>
<dbReference type="Pfam" id="PF00390">
    <property type="entry name" value="malic"/>
    <property type="match status" value="1"/>
</dbReference>
<keyword evidence="5" id="KW-0560">Oxidoreductase</keyword>
<dbReference type="STRING" id="553385.GCA_000591415_00944"/>
<dbReference type="InterPro" id="IPR012302">
    <property type="entry name" value="Malic_NAD-bd"/>
</dbReference>
<dbReference type="EC" id="1.1.1.38" evidence="3"/>
<dbReference type="Proteomes" id="UP000319941">
    <property type="component" value="Unassembled WGS sequence"/>
</dbReference>
<dbReference type="InterPro" id="IPR036291">
    <property type="entry name" value="NAD(P)-bd_dom_sf"/>
</dbReference>
<dbReference type="FunFam" id="3.40.50.10380:FF:000001">
    <property type="entry name" value="NAD-dependent malic enzyme"/>
    <property type="match status" value="1"/>
</dbReference>
<dbReference type="NCBIfam" id="NF010052">
    <property type="entry name" value="PRK13529.1"/>
    <property type="match status" value="1"/>
</dbReference>
<keyword evidence="16" id="KW-1185">Reference proteome</keyword>
<feature type="binding site" evidence="10">
    <location>
        <position position="456"/>
    </location>
    <ligand>
        <name>(S)-malate</name>
        <dbReference type="ChEBI" id="CHEBI:15589"/>
    </ligand>
</feature>
<dbReference type="EMBL" id="VNFH01000010">
    <property type="protein sequence ID" value="TVU68329.1"/>
    <property type="molecule type" value="Genomic_DNA"/>
</dbReference>
<protein>
    <recommendedName>
        <fullName evidence="3">malate dehydrogenase (oxaloacetate-decarboxylating)</fullName>
        <ecNumber evidence="3">1.1.1.38</ecNumber>
    </recommendedName>
</protein>
<name>A0A558HGS4_9GAMM</name>
<dbReference type="PIRSF" id="PIRSF000106">
    <property type="entry name" value="ME"/>
    <property type="match status" value="1"/>
</dbReference>
<evidence type="ECO:0000256" key="9">
    <source>
        <dbReference type="PIRSR" id="PIRSR000106-1"/>
    </source>
</evidence>
<evidence type="ECO:0000256" key="2">
    <source>
        <dbReference type="ARBA" id="ARBA00008785"/>
    </source>
</evidence>
<feature type="binding site" evidence="11">
    <location>
        <position position="244"/>
    </location>
    <ligand>
        <name>a divalent metal cation</name>
        <dbReference type="ChEBI" id="CHEBI:60240"/>
    </ligand>
</feature>
<dbReference type="FunFam" id="3.40.50.720:FF:000055">
    <property type="entry name" value="NAD-dependent malic enzyme"/>
    <property type="match status" value="1"/>
</dbReference>
<evidence type="ECO:0000256" key="12">
    <source>
        <dbReference type="RuleBase" id="RU003427"/>
    </source>
</evidence>
<comment type="catalytic activity">
    <reaction evidence="8">
        <text>(S)-malate + NAD(+) = pyruvate + CO2 + NADH</text>
        <dbReference type="Rhea" id="RHEA:12653"/>
        <dbReference type="ChEBI" id="CHEBI:15361"/>
        <dbReference type="ChEBI" id="CHEBI:15589"/>
        <dbReference type="ChEBI" id="CHEBI:16526"/>
        <dbReference type="ChEBI" id="CHEBI:57540"/>
        <dbReference type="ChEBI" id="CHEBI:57945"/>
        <dbReference type="EC" id="1.1.1.38"/>
    </reaction>
</comment>
<dbReference type="InterPro" id="IPR037062">
    <property type="entry name" value="Malic_N_dom_sf"/>
</dbReference>
<organism evidence="15 16">
    <name type="scientific">Cobetia crustatorum</name>
    <dbReference type="NCBI Taxonomy" id="553385"/>
    <lineage>
        <taxon>Bacteria</taxon>
        <taxon>Pseudomonadati</taxon>
        <taxon>Pseudomonadota</taxon>
        <taxon>Gammaproteobacteria</taxon>
        <taxon>Oceanospirillales</taxon>
        <taxon>Halomonadaceae</taxon>
        <taxon>Cobetia</taxon>
    </lineage>
</organism>
<feature type="binding site" evidence="10">
    <location>
        <position position="155"/>
    </location>
    <ligand>
        <name>(S)-malate</name>
        <dbReference type="ChEBI" id="CHEBI:15589"/>
    </ligand>
</feature>
<evidence type="ECO:0000256" key="5">
    <source>
        <dbReference type="ARBA" id="ARBA00023002"/>
    </source>
</evidence>
<keyword evidence="6" id="KW-0520">NAD</keyword>
<dbReference type="GO" id="GO:0016616">
    <property type="term" value="F:oxidoreductase activity, acting on the CH-OH group of donors, NAD or NADP as acceptor"/>
    <property type="evidence" value="ECO:0007669"/>
    <property type="project" value="InterPro"/>
</dbReference>
<keyword evidence="4 11" id="KW-0479">Metal-binding</keyword>
<dbReference type="GO" id="GO:0004470">
    <property type="term" value="F:malic enzyme activity"/>
    <property type="evidence" value="ECO:0007669"/>
    <property type="project" value="InterPro"/>
</dbReference>
<comment type="caution">
    <text evidence="15">The sequence shown here is derived from an EMBL/GenBank/DDBJ whole genome shotgun (WGS) entry which is preliminary data.</text>
</comment>
<dbReference type="InterPro" id="IPR015884">
    <property type="entry name" value="Malic_enzyme_CS"/>
</dbReference>
<dbReference type="SMART" id="SM00919">
    <property type="entry name" value="Malic_M"/>
    <property type="match status" value="1"/>
</dbReference>
<dbReference type="InterPro" id="IPR012301">
    <property type="entry name" value="Malic_N_dom"/>
</dbReference>
<dbReference type="GO" id="GO:0005829">
    <property type="term" value="C:cytosol"/>
    <property type="evidence" value="ECO:0007669"/>
    <property type="project" value="TreeGrafter"/>
</dbReference>
<evidence type="ECO:0000256" key="11">
    <source>
        <dbReference type="PIRSR" id="PIRSR000106-3"/>
    </source>
</evidence>